<evidence type="ECO:0000313" key="3">
    <source>
        <dbReference type="Proteomes" id="UP001139031"/>
    </source>
</evidence>
<reference evidence="2" key="1">
    <citation type="submission" date="2021-08" db="EMBL/GenBank/DDBJ databases">
        <authorList>
            <person name="Stevens D.C."/>
        </authorList>
    </citation>
    <scope>NUCLEOTIDE SEQUENCE</scope>
    <source>
        <strain evidence="2">DSM 53165</strain>
    </source>
</reference>
<keyword evidence="1" id="KW-1133">Transmembrane helix</keyword>
<dbReference type="RefSeq" id="WP_224189647.1">
    <property type="nucleotide sequence ID" value="NZ_JAIRAU010000001.1"/>
</dbReference>
<keyword evidence="1" id="KW-0472">Membrane</keyword>
<keyword evidence="3" id="KW-1185">Reference proteome</keyword>
<protein>
    <submittedName>
        <fullName evidence="2">Uncharacterized protein</fullName>
    </submittedName>
</protein>
<dbReference type="EMBL" id="JAIRAU010000001">
    <property type="protein sequence ID" value="MBZ5707885.1"/>
    <property type="molecule type" value="Genomic_DNA"/>
</dbReference>
<evidence type="ECO:0000313" key="2">
    <source>
        <dbReference type="EMBL" id="MBZ5707885.1"/>
    </source>
</evidence>
<accession>A0ABS7TI36</accession>
<name>A0ABS7TI36_9BACT</name>
<organism evidence="2 3">
    <name type="scientific">Nannocystis pusilla</name>
    <dbReference type="NCBI Taxonomy" id="889268"/>
    <lineage>
        <taxon>Bacteria</taxon>
        <taxon>Pseudomonadati</taxon>
        <taxon>Myxococcota</taxon>
        <taxon>Polyangia</taxon>
        <taxon>Nannocystales</taxon>
        <taxon>Nannocystaceae</taxon>
        <taxon>Nannocystis</taxon>
    </lineage>
</organism>
<sequence length="146" mass="15877">MSIYGPPAPPPRNLAKRASVRLTRLVLGIIILGALTYCTVLAVLSFRRNDGEHLAVEQAETIRLDAERRREAMRLQTADILPPIPARPDFAIPAPLQTAEPLPRPLAPAVPAGAGEREPPLPVEAAELVPARPVEPERLQTAEILR</sequence>
<keyword evidence="1" id="KW-0812">Transmembrane</keyword>
<evidence type="ECO:0000256" key="1">
    <source>
        <dbReference type="SAM" id="Phobius"/>
    </source>
</evidence>
<gene>
    <name evidence="2" type="ORF">K7C98_01340</name>
</gene>
<proteinExistence type="predicted"/>
<comment type="caution">
    <text evidence="2">The sequence shown here is derived from an EMBL/GenBank/DDBJ whole genome shotgun (WGS) entry which is preliminary data.</text>
</comment>
<feature type="transmembrane region" description="Helical" evidence="1">
    <location>
        <begin position="25"/>
        <end position="44"/>
    </location>
</feature>
<dbReference type="Proteomes" id="UP001139031">
    <property type="component" value="Unassembled WGS sequence"/>
</dbReference>